<evidence type="ECO:0000256" key="1">
    <source>
        <dbReference type="SAM" id="MobiDB-lite"/>
    </source>
</evidence>
<evidence type="ECO:0000313" key="2">
    <source>
        <dbReference type="EMBL" id="EHL03093.1"/>
    </source>
</evidence>
<organism evidence="2 3">
    <name type="scientific">Glarea lozoyensis (strain ATCC 74030 / MF5533)</name>
    <dbReference type="NCBI Taxonomy" id="1104152"/>
    <lineage>
        <taxon>Eukaryota</taxon>
        <taxon>Fungi</taxon>
        <taxon>Dikarya</taxon>
        <taxon>Ascomycota</taxon>
        <taxon>Pezizomycotina</taxon>
        <taxon>Leotiomycetes</taxon>
        <taxon>Helotiales</taxon>
        <taxon>Helotiaceae</taxon>
        <taxon>Glarea</taxon>
    </lineage>
</organism>
<accession>H0EF30</accession>
<evidence type="ECO:0000313" key="3">
    <source>
        <dbReference type="Proteomes" id="UP000005446"/>
    </source>
</evidence>
<feature type="compositionally biased region" description="Basic and acidic residues" evidence="1">
    <location>
        <begin position="236"/>
        <end position="250"/>
    </location>
</feature>
<comment type="caution">
    <text evidence="2">The sequence shown here is derived from an EMBL/GenBank/DDBJ whole genome shotgun (WGS) entry which is preliminary data.</text>
</comment>
<keyword evidence="3" id="KW-1185">Reference proteome</keyword>
<dbReference type="Proteomes" id="UP000005446">
    <property type="component" value="Unassembled WGS sequence"/>
</dbReference>
<dbReference type="InParanoid" id="H0EF30"/>
<sequence>MLARAPLTEGHCHEAHYAVHETSILPYDRDTYKDNIPLLRQSIFTWFPRLGSVSASTVGAKNMASSSGFKVMYKNWHGELGAARGLECVRGGRGQYGEGTAVAFLEAHRSSGRGAYPVLNVDAPCPLPMPITSTSATNYDYLPRYTPPPPPNEKIASLQTKNSGRKKGQLIHDGSTGERPGSNQAQAARSLWPVRRDTPGLCRKGRNSRCAAAEGQDRRRRTIDRTARRVSAVEPGLERAFPKDHTSSAR</sequence>
<dbReference type="HOGENOM" id="CLU_1111503_0_0_1"/>
<proteinExistence type="predicted"/>
<dbReference type="EMBL" id="AGUE01000016">
    <property type="protein sequence ID" value="EHL03093.1"/>
    <property type="molecule type" value="Genomic_DNA"/>
</dbReference>
<gene>
    <name evidence="2" type="ORF">M7I_1068</name>
</gene>
<reference evidence="2 3" key="1">
    <citation type="journal article" date="2012" name="Eukaryot. Cell">
        <title>Genome sequence of the fungus Glarea lozoyensis: the first genome sequence of a species from the Helotiaceae family.</title>
        <authorList>
            <person name="Youssar L."/>
            <person name="Gruening B.A."/>
            <person name="Erxleben A."/>
            <person name="Guenther S."/>
            <person name="Huettel W."/>
        </authorList>
    </citation>
    <scope>NUCLEOTIDE SEQUENCE [LARGE SCALE GENOMIC DNA]</scope>
    <source>
        <strain evidence="3">ATCC 74030 / MF5533</strain>
    </source>
</reference>
<name>H0EF30_GLAL7</name>
<dbReference type="AlphaFoldDB" id="H0EF30"/>
<protein>
    <submittedName>
        <fullName evidence="2">Uncharacterized protein</fullName>
    </submittedName>
</protein>
<feature type="region of interest" description="Disordered" evidence="1">
    <location>
        <begin position="148"/>
        <end position="250"/>
    </location>
</feature>